<keyword evidence="2" id="KW-0378">Hydrolase</keyword>
<gene>
    <name evidence="1" type="ORF">BCL90_5241</name>
    <name evidence="2" type="ORF">E3V97_19250</name>
</gene>
<accession>A0A497XN48</accession>
<evidence type="ECO:0000313" key="1">
    <source>
        <dbReference type="EMBL" id="RLJ69319.1"/>
    </source>
</evidence>
<dbReference type="InterPro" id="IPR009003">
    <property type="entry name" value="Peptidase_S1_PA"/>
</dbReference>
<dbReference type="GO" id="GO:0008233">
    <property type="term" value="F:peptidase activity"/>
    <property type="evidence" value="ECO:0007669"/>
    <property type="project" value="UniProtKB-KW"/>
</dbReference>
<comment type="caution">
    <text evidence="1">The sequence shown here is derived from an EMBL/GenBank/DDBJ whole genome shotgun (WGS) entry which is preliminary data.</text>
</comment>
<dbReference type="AlphaFoldDB" id="A0A497XN48"/>
<keyword evidence="4" id="KW-1185">Reference proteome</keyword>
<sequence length="335" mass="36699">MQAKTVLSVLLIIFGTSFQSCKRNNPIVPRSDLDIPKIEEILNGNDQNLINLLNRVRGSVGRRGSGSKTIWSRKNDYGLGLYISANHVYNITGWNSRNAQFFDLSSENLGIFETSQIPPINGSIALGNTLIADFPFIHFDISSGATNTTILPAEDFYLGIIDNQRTPQGPFPKYPELVKTSEPLQLYDPEHRTTATQTWNIAVAGEKVIGVGYPQDNTNYPNGAVAYGKILSDTEATQVIQKLKIAGDTEGDIPYNSSAEFLIEAHAITGMSGGGVFNADGQLLGIMVRGSDKENAPKIIRAVKISHIKSTMIEFYNSLSETDKSRIRPFISGEL</sequence>
<dbReference type="PROSITE" id="PS51257">
    <property type="entry name" value="PROKAR_LIPOPROTEIN"/>
    <property type="match status" value="1"/>
</dbReference>
<evidence type="ECO:0000313" key="2">
    <source>
        <dbReference type="EMBL" id="TFB30305.1"/>
    </source>
</evidence>
<dbReference type="GO" id="GO:0006508">
    <property type="term" value="P:proteolysis"/>
    <property type="evidence" value="ECO:0007669"/>
    <property type="project" value="UniProtKB-KW"/>
</dbReference>
<reference evidence="2 4" key="2">
    <citation type="submission" date="2019-03" db="EMBL/GenBank/DDBJ databases">
        <authorList>
            <person name="He R.-H."/>
        </authorList>
    </citation>
    <scope>NUCLEOTIDE SEQUENCE [LARGE SCALE GENOMIC DNA]</scope>
    <source>
        <strain evidence="2 4">DSM 19624</strain>
    </source>
</reference>
<dbReference type="Proteomes" id="UP000273898">
    <property type="component" value="Unassembled WGS sequence"/>
</dbReference>
<dbReference type="OrthoDB" id="1453296at2"/>
<dbReference type="EMBL" id="RCCK01000017">
    <property type="protein sequence ID" value="RLJ69319.1"/>
    <property type="molecule type" value="Genomic_DNA"/>
</dbReference>
<evidence type="ECO:0000313" key="4">
    <source>
        <dbReference type="Proteomes" id="UP000297429"/>
    </source>
</evidence>
<evidence type="ECO:0000313" key="3">
    <source>
        <dbReference type="Proteomes" id="UP000273898"/>
    </source>
</evidence>
<protein>
    <submittedName>
        <fullName evidence="2">Serine protease</fullName>
    </submittedName>
    <submittedName>
        <fullName evidence="1">Trypsin-like peptidase</fullName>
    </submittedName>
</protein>
<dbReference type="Gene3D" id="2.40.10.10">
    <property type="entry name" value="Trypsin-like serine proteases"/>
    <property type="match status" value="1"/>
</dbReference>
<proteinExistence type="predicted"/>
<dbReference type="SUPFAM" id="SSF50494">
    <property type="entry name" value="Trypsin-like serine proteases"/>
    <property type="match status" value="1"/>
</dbReference>
<dbReference type="RefSeq" id="WP_121288038.1">
    <property type="nucleotide sequence ID" value="NZ_RCCK01000017.1"/>
</dbReference>
<name>A0A497XN48_9SPHI</name>
<reference evidence="1 3" key="1">
    <citation type="submission" date="2018-10" db="EMBL/GenBank/DDBJ databases">
        <title>Genomic Encyclopedia of Archaeal and Bacterial Type Strains, Phase II (KMG-II): from individual species to whole genera.</title>
        <authorList>
            <person name="Goeker M."/>
        </authorList>
    </citation>
    <scope>NUCLEOTIDE SEQUENCE [LARGE SCALE GENOMIC DNA]</scope>
    <source>
        <strain evidence="1 3">DSM 19624</strain>
    </source>
</reference>
<dbReference type="EMBL" id="SOPX01000003">
    <property type="protein sequence ID" value="TFB30305.1"/>
    <property type="molecule type" value="Genomic_DNA"/>
</dbReference>
<dbReference type="InterPro" id="IPR043504">
    <property type="entry name" value="Peptidase_S1_PA_chymotrypsin"/>
</dbReference>
<dbReference type="Pfam" id="PF13365">
    <property type="entry name" value="Trypsin_2"/>
    <property type="match status" value="1"/>
</dbReference>
<organism evidence="1 3">
    <name type="scientific">Pedobacter alluvionis</name>
    <dbReference type="NCBI Taxonomy" id="475253"/>
    <lineage>
        <taxon>Bacteria</taxon>
        <taxon>Pseudomonadati</taxon>
        <taxon>Bacteroidota</taxon>
        <taxon>Sphingobacteriia</taxon>
        <taxon>Sphingobacteriales</taxon>
        <taxon>Sphingobacteriaceae</taxon>
        <taxon>Pedobacter</taxon>
    </lineage>
</organism>
<dbReference type="Proteomes" id="UP000297429">
    <property type="component" value="Unassembled WGS sequence"/>
</dbReference>
<keyword evidence="2" id="KW-0645">Protease</keyword>